<keyword evidence="4" id="KW-1185">Reference proteome</keyword>
<proteinExistence type="predicted"/>
<name>A0AAV7LHN7_PLEWA</name>
<dbReference type="AlphaFoldDB" id="A0AAV7LHN7"/>
<evidence type="ECO:0000256" key="2">
    <source>
        <dbReference type="SAM" id="Phobius"/>
    </source>
</evidence>
<feature type="region of interest" description="Disordered" evidence="1">
    <location>
        <begin position="105"/>
        <end position="157"/>
    </location>
</feature>
<comment type="caution">
    <text evidence="3">The sequence shown here is derived from an EMBL/GenBank/DDBJ whole genome shotgun (WGS) entry which is preliminary data.</text>
</comment>
<reference evidence="3" key="1">
    <citation type="journal article" date="2022" name="bioRxiv">
        <title>Sequencing and chromosome-scale assembly of the giantPleurodeles waltlgenome.</title>
        <authorList>
            <person name="Brown T."/>
            <person name="Elewa A."/>
            <person name="Iarovenko S."/>
            <person name="Subramanian E."/>
            <person name="Araus A.J."/>
            <person name="Petzold A."/>
            <person name="Susuki M."/>
            <person name="Suzuki K.-i.T."/>
            <person name="Hayashi T."/>
            <person name="Toyoda A."/>
            <person name="Oliveira C."/>
            <person name="Osipova E."/>
            <person name="Leigh N.D."/>
            <person name="Simon A."/>
            <person name="Yun M.H."/>
        </authorList>
    </citation>
    <scope>NUCLEOTIDE SEQUENCE</scope>
    <source>
        <strain evidence="3">20211129_DDA</strain>
        <tissue evidence="3">Liver</tissue>
    </source>
</reference>
<evidence type="ECO:0000313" key="4">
    <source>
        <dbReference type="Proteomes" id="UP001066276"/>
    </source>
</evidence>
<gene>
    <name evidence="3" type="ORF">NDU88_003651</name>
</gene>
<keyword evidence="2" id="KW-0812">Transmembrane</keyword>
<keyword evidence="2" id="KW-1133">Transmembrane helix</keyword>
<evidence type="ECO:0000313" key="3">
    <source>
        <dbReference type="EMBL" id="KAJ1090519.1"/>
    </source>
</evidence>
<dbReference type="Proteomes" id="UP001066276">
    <property type="component" value="Chromosome 11"/>
</dbReference>
<evidence type="ECO:0000256" key="1">
    <source>
        <dbReference type="SAM" id="MobiDB-lite"/>
    </source>
</evidence>
<protein>
    <submittedName>
        <fullName evidence="3">Uncharacterized protein</fullName>
    </submittedName>
</protein>
<dbReference type="EMBL" id="JANPWB010000015">
    <property type="protein sequence ID" value="KAJ1090519.1"/>
    <property type="molecule type" value="Genomic_DNA"/>
</dbReference>
<feature type="transmembrane region" description="Helical" evidence="2">
    <location>
        <begin position="244"/>
        <end position="262"/>
    </location>
</feature>
<accession>A0AAV7LHN7</accession>
<organism evidence="3 4">
    <name type="scientific">Pleurodeles waltl</name>
    <name type="common">Iberian ribbed newt</name>
    <dbReference type="NCBI Taxonomy" id="8319"/>
    <lineage>
        <taxon>Eukaryota</taxon>
        <taxon>Metazoa</taxon>
        <taxon>Chordata</taxon>
        <taxon>Craniata</taxon>
        <taxon>Vertebrata</taxon>
        <taxon>Euteleostomi</taxon>
        <taxon>Amphibia</taxon>
        <taxon>Batrachia</taxon>
        <taxon>Caudata</taxon>
        <taxon>Salamandroidea</taxon>
        <taxon>Salamandridae</taxon>
        <taxon>Pleurodelinae</taxon>
        <taxon>Pleurodeles</taxon>
    </lineage>
</organism>
<sequence>MAGYEDQANDEYYLEDSGPFEKDLVHALNAGVRHTVNQALAQAIKPIKHHLIGFAEQRGWVAPSGVQSIVEPSLSGGFRSLQQSHNPHSADFQSLIRAMAKEHDYNVSAQKTKSREDLVSSSSDHSSETGDDPLHKRKKKSHHQEDPLPTPKVLTFEPEDIVHPRSSLWVPPAEVSDYVESHIRHSFDKEVRSRLRSECPRVDFSSKPQKTNSWDTYPVRCSTFHMVGDSPVFQVGRFSPLQDVLRIHVLGLALTYFVAILLKQRKRSRFV</sequence>
<feature type="compositionally biased region" description="Basic and acidic residues" evidence="1">
    <location>
        <begin position="125"/>
        <end position="134"/>
    </location>
</feature>
<keyword evidence="2" id="KW-0472">Membrane</keyword>